<dbReference type="Pfam" id="PF05569">
    <property type="entry name" value="Peptidase_M56"/>
    <property type="match status" value="1"/>
</dbReference>
<dbReference type="InterPro" id="IPR008756">
    <property type="entry name" value="Peptidase_M56"/>
</dbReference>
<feature type="transmembrane region" description="Helical" evidence="2">
    <location>
        <begin position="271"/>
        <end position="290"/>
    </location>
</feature>
<dbReference type="RefSeq" id="WP_192460219.1">
    <property type="nucleotide sequence ID" value="NZ_JACYFJ010000001.1"/>
</dbReference>
<dbReference type="InterPro" id="IPR052173">
    <property type="entry name" value="Beta-lactam_resp_regulator"/>
</dbReference>
<feature type="region of interest" description="Disordered" evidence="1">
    <location>
        <begin position="510"/>
        <end position="546"/>
    </location>
</feature>
<comment type="caution">
    <text evidence="4">The sequence shown here is derived from an EMBL/GenBank/DDBJ whole genome shotgun (WGS) entry which is preliminary data.</text>
</comment>
<gene>
    <name evidence="4" type="ORF">ACFOUT_09820</name>
</gene>
<feature type="compositionally biased region" description="Pro residues" evidence="1">
    <location>
        <begin position="516"/>
        <end position="543"/>
    </location>
</feature>
<evidence type="ECO:0000256" key="2">
    <source>
        <dbReference type="SAM" id="Phobius"/>
    </source>
</evidence>
<dbReference type="PANTHER" id="PTHR34978">
    <property type="entry name" value="POSSIBLE SENSOR-TRANSDUCER PROTEIN BLAR"/>
    <property type="match status" value="1"/>
</dbReference>
<name>A0ABV8JNN0_9FLAO</name>
<dbReference type="Proteomes" id="UP001595814">
    <property type="component" value="Unassembled WGS sequence"/>
</dbReference>
<feature type="transmembrane region" description="Helical" evidence="2">
    <location>
        <begin position="34"/>
        <end position="55"/>
    </location>
</feature>
<sequence length="714" mass="82015">MVLYLLKSAACLAAFMALYKMLLEREPMHHLKRFYLLAAVMLSFIIPQIVFVEYVELPPTTFNYENSFNTSETTTIIAPEKENPWEWWQLVLPIYLAGCLFFTIRFIIHLRTLIKNIRNNPKIRTKSWVNVLLEDFTAPHTFLHYIFLSREGFENKAIPNEVLLHEAAHVKQKHSLDVLLMELLQIAFWFNPLIFILKNWIKLNHEFLADHAVIKQGTPAKDYQHTLLKFASSATNHHQLNRVYSSIGAEGIQSIKKRFIIMKKRKSTTSVVLRSFAAVPLLAALVIGFSEQVTVVQPQTPPLEIQVGASALEIETYNNLATKYNAIPLQERKIPLNDLRTLEVIFKKMSPRQKEEAQPFPECFKGNNQQQTVDLIEIAVNKNGKLLVGNQLVELEDLKSHLKQLNTANTFEEREKSLRVVITADKNAPKVVLEQIDAIISDFGAATVNIMEHRAYAQETSITKKELKEYNSLARRYNKMLDKEEGIQILKKDVDRMEYLFNNMSEKQRATAEPFPALPEPPKPPLPPNAPAPPQQPKAPLPPNEASEVEEEIVLAVEVNENVIEEILIKKNASDTEYANYQIEKIVESQEIYDELNPIVYSIKDGTKEEIRVQTSHNYYSPKDEQNPLKDLETGKPTLKLTLFDAPYFGPETTPDRPSDLFKKMVQNCSKIWYKGKIISKEEGLDLLKKHKYIQLVKHETPHDVPSMTLDELE</sequence>
<proteinExistence type="predicted"/>
<dbReference type="EMBL" id="JBHSAW010000004">
    <property type="protein sequence ID" value="MFC4096174.1"/>
    <property type="molecule type" value="Genomic_DNA"/>
</dbReference>
<evidence type="ECO:0000313" key="4">
    <source>
        <dbReference type="EMBL" id="MFC4096174.1"/>
    </source>
</evidence>
<evidence type="ECO:0000259" key="3">
    <source>
        <dbReference type="Pfam" id="PF05569"/>
    </source>
</evidence>
<keyword evidence="2" id="KW-0812">Transmembrane</keyword>
<dbReference type="Gene3D" id="3.30.420.270">
    <property type="match status" value="1"/>
</dbReference>
<organism evidence="4 5">
    <name type="scientific">Euzebyella saccharophila</name>
    <dbReference type="NCBI Taxonomy" id="679664"/>
    <lineage>
        <taxon>Bacteria</taxon>
        <taxon>Pseudomonadati</taxon>
        <taxon>Bacteroidota</taxon>
        <taxon>Flavobacteriia</taxon>
        <taxon>Flavobacteriales</taxon>
        <taxon>Flavobacteriaceae</taxon>
        <taxon>Euzebyella</taxon>
    </lineage>
</organism>
<feature type="domain" description="Peptidase M56" evidence="3">
    <location>
        <begin position="162"/>
        <end position="260"/>
    </location>
</feature>
<dbReference type="PANTHER" id="PTHR34978:SF3">
    <property type="entry name" value="SLR0241 PROTEIN"/>
    <property type="match status" value="1"/>
</dbReference>
<feature type="transmembrane region" description="Helical" evidence="2">
    <location>
        <begin position="87"/>
        <end position="108"/>
    </location>
</feature>
<feature type="transmembrane region" description="Helical" evidence="2">
    <location>
        <begin position="6"/>
        <end position="22"/>
    </location>
</feature>
<protein>
    <submittedName>
        <fullName evidence="4">M56 family metallopeptidase</fullName>
    </submittedName>
</protein>
<keyword evidence="2" id="KW-1133">Transmembrane helix</keyword>
<dbReference type="CDD" id="cd07341">
    <property type="entry name" value="M56_BlaR1_MecR1_like"/>
    <property type="match status" value="1"/>
</dbReference>
<evidence type="ECO:0000256" key="1">
    <source>
        <dbReference type="SAM" id="MobiDB-lite"/>
    </source>
</evidence>
<accession>A0ABV8JNN0</accession>
<reference evidence="5" key="1">
    <citation type="journal article" date="2019" name="Int. J. Syst. Evol. Microbiol.">
        <title>The Global Catalogue of Microorganisms (GCM) 10K type strain sequencing project: providing services to taxonomists for standard genome sequencing and annotation.</title>
        <authorList>
            <consortium name="The Broad Institute Genomics Platform"/>
            <consortium name="The Broad Institute Genome Sequencing Center for Infectious Disease"/>
            <person name="Wu L."/>
            <person name="Ma J."/>
        </authorList>
    </citation>
    <scope>NUCLEOTIDE SEQUENCE [LARGE SCALE GENOMIC DNA]</scope>
    <source>
        <strain evidence="5">CECT 7477</strain>
    </source>
</reference>
<keyword evidence="5" id="KW-1185">Reference proteome</keyword>
<keyword evidence="2" id="KW-0472">Membrane</keyword>
<evidence type="ECO:0000313" key="5">
    <source>
        <dbReference type="Proteomes" id="UP001595814"/>
    </source>
</evidence>